<keyword evidence="2" id="KW-0503">Monooxygenase</keyword>
<dbReference type="SUPFAM" id="SSF54909">
    <property type="entry name" value="Dimeric alpha+beta barrel"/>
    <property type="match status" value="1"/>
</dbReference>
<dbReference type="RefSeq" id="WP_186742726.1">
    <property type="nucleotide sequence ID" value="NZ_CP060394.1"/>
</dbReference>
<dbReference type="AlphaFoldDB" id="A0A7G8BGX1"/>
<dbReference type="Proteomes" id="UP000515312">
    <property type="component" value="Chromosome"/>
</dbReference>
<evidence type="ECO:0000313" key="2">
    <source>
        <dbReference type="EMBL" id="QNI31791.1"/>
    </source>
</evidence>
<evidence type="ECO:0000259" key="1">
    <source>
        <dbReference type="Pfam" id="PF03992"/>
    </source>
</evidence>
<dbReference type="EMBL" id="CP060394">
    <property type="protein sequence ID" value="QNI31791.1"/>
    <property type="molecule type" value="Genomic_DNA"/>
</dbReference>
<accession>A0A7G8BGX1</accession>
<gene>
    <name evidence="2" type="ORF">H7849_22575</name>
</gene>
<feature type="domain" description="ABM" evidence="1">
    <location>
        <begin position="11"/>
        <end position="79"/>
    </location>
</feature>
<proteinExistence type="predicted"/>
<keyword evidence="2" id="KW-0560">Oxidoreductase</keyword>
<protein>
    <submittedName>
        <fullName evidence="2">Antibiotic biosynthesis monooxygenase</fullName>
    </submittedName>
</protein>
<dbReference type="InterPro" id="IPR007138">
    <property type="entry name" value="ABM_dom"/>
</dbReference>
<dbReference type="KEGG" id="adin:H7849_22575"/>
<dbReference type="Gene3D" id="3.30.70.100">
    <property type="match status" value="1"/>
</dbReference>
<dbReference type="Pfam" id="PF03992">
    <property type="entry name" value="ABM"/>
    <property type="match status" value="1"/>
</dbReference>
<keyword evidence="3" id="KW-1185">Reference proteome</keyword>
<organism evidence="2 3">
    <name type="scientific">Alloacidobacterium dinghuense</name>
    <dbReference type="NCBI Taxonomy" id="2763107"/>
    <lineage>
        <taxon>Bacteria</taxon>
        <taxon>Pseudomonadati</taxon>
        <taxon>Acidobacteriota</taxon>
        <taxon>Terriglobia</taxon>
        <taxon>Terriglobales</taxon>
        <taxon>Acidobacteriaceae</taxon>
        <taxon>Alloacidobacterium</taxon>
    </lineage>
</organism>
<name>A0A7G8BGX1_9BACT</name>
<reference evidence="2 3" key="1">
    <citation type="submission" date="2020-08" db="EMBL/GenBank/DDBJ databases">
        <title>Edaphobacter telluris sp. nov. and Acidobacterium dinghuensis sp. nov., two acidobacteria isolated from forest soil.</title>
        <authorList>
            <person name="Fu J."/>
            <person name="Qiu L."/>
        </authorList>
    </citation>
    <scope>NUCLEOTIDE SEQUENCE [LARGE SCALE GENOMIC DNA]</scope>
    <source>
        <strain evidence="2">4Y35</strain>
    </source>
</reference>
<dbReference type="GO" id="GO:0004497">
    <property type="term" value="F:monooxygenase activity"/>
    <property type="evidence" value="ECO:0007669"/>
    <property type="project" value="UniProtKB-KW"/>
</dbReference>
<sequence>MFAHASEPSVYVVMWEFEVRSGCEEAFVEAYSPTGVWARLFRKSPEFLGVELVRSVKHPLRFFTLDAWTSRAAFEGFRQEYCESYETLDVKLAGLTEWERRIGAFPSE</sequence>
<evidence type="ECO:0000313" key="3">
    <source>
        <dbReference type="Proteomes" id="UP000515312"/>
    </source>
</evidence>
<dbReference type="InterPro" id="IPR011008">
    <property type="entry name" value="Dimeric_a/b-barrel"/>
</dbReference>